<organism evidence="1">
    <name type="scientific">freshwater metagenome</name>
    <dbReference type="NCBI Taxonomy" id="449393"/>
    <lineage>
        <taxon>unclassified sequences</taxon>
        <taxon>metagenomes</taxon>
        <taxon>ecological metagenomes</taxon>
    </lineage>
</organism>
<gene>
    <name evidence="1" type="ORF">UFOPK3376_02381</name>
</gene>
<evidence type="ECO:0000313" key="1">
    <source>
        <dbReference type="EMBL" id="CAB4886796.1"/>
    </source>
</evidence>
<accession>A0A6J7EUG1</accession>
<protein>
    <submittedName>
        <fullName evidence="1">Unannotated protein</fullName>
    </submittedName>
</protein>
<name>A0A6J7EUG1_9ZZZZ</name>
<sequence length="252" mass="28202">MLCRLHDEWHHISIRSSELRTVRTWGLPGLPVQSLDEVLARCGYRPAPGAGQAPPVAATATATATTAGTPDHYEDYLLQVMYLARAEPLAARIVLQRILPALVAVANRHAASHTDRHAMLDELVANAWPIIRRYPCERRPRHIVPNLVRDTSFETFVRPVRRKSSGEVPMTHDQLDRPTHEPVIGALEELVAVLHEARRLGLAQADIDLLAQIVTMGRPEEVALVLEVTPRTVRNHRDAIVHRLRNIVREAA</sequence>
<reference evidence="1" key="1">
    <citation type="submission" date="2020-05" db="EMBL/GenBank/DDBJ databases">
        <authorList>
            <person name="Chiriac C."/>
            <person name="Salcher M."/>
            <person name="Ghai R."/>
            <person name="Kavagutti S V."/>
        </authorList>
    </citation>
    <scope>NUCLEOTIDE SEQUENCE</scope>
</reference>
<dbReference type="EMBL" id="CAFBLP010000074">
    <property type="protein sequence ID" value="CAB4886796.1"/>
    <property type="molecule type" value="Genomic_DNA"/>
</dbReference>
<dbReference type="AlphaFoldDB" id="A0A6J7EUG1"/>
<proteinExistence type="predicted"/>